<dbReference type="GO" id="GO:0043565">
    <property type="term" value="F:sequence-specific DNA binding"/>
    <property type="evidence" value="ECO:0007669"/>
    <property type="project" value="TreeGrafter"/>
</dbReference>
<dbReference type="GO" id="GO:1904047">
    <property type="term" value="F:S-adenosyl-L-methionine binding"/>
    <property type="evidence" value="ECO:0007669"/>
    <property type="project" value="TreeGrafter"/>
</dbReference>
<reference evidence="8" key="1">
    <citation type="submission" date="2023-05" db="EMBL/GenBank/DDBJ databases">
        <title>Comparative genomics of Bacillaceae isolates and their secondary metabolite potential.</title>
        <authorList>
            <person name="Song L."/>
            <person name="Nielsen L.J."/>
            <person name="Mohite O."/>
            <person name="Xu X."/>
            <person name="Weber T."/>
            <person name="Kovacs A.T."/>
        </authorList>
    </citation>
    <scope>NUCLEOTIDE SEQUENCE</scope>
    <source>
        <strain evidence="8">LY1</strain>
    </source>
</reference>
<evidence type="ECO:0000256" key="5">
    <source>
        <dbReference type="ARBA" id="ARBA00022691"/>
    </source>
</evidence>
<dbReference type="Gene3D" id="1.10.1020.10">
    <property type="entry name" value="Adenine-specific Methyltransferase, Domain 2"/>
    <property type="match status" value="1"/>
</dbReference>
<accession>A0AAX3WV37</accession>
<dbReference type="RefSeq" id="WP_283868956.1">
    <property type="nucleotide sequence ID" value="NZ_CP126101.1"/>
</dbReference>
<name>A0AAX3WV37_9BACI</name>
<evidence type="ECO:0000256" key="6">
    <source>
        <dbReference type="ARBA" id="ARBA00047942"/>
    </source>
</evidence>
<dbReference type="SUPFAM" id="SSF53335">
    <property type="entry name" value="S-adenosyl-L-methionine-dependent methyltransferases"/>
    <property type="match status" value="1"/>
</dbReference>
<feature type="binding site" evidence="7">
    <location>
        <position position="53"/>
    </location>
    <ligand>
        <name>S-adenosyl-L-methionine</name>
        <dbReference type="ChEBI" id="CHEBI:59789"/>
    </ligand>
</feature>
<evidence type="ECO:0000256" key="2">
    <source>
        <dbReference type="ARBA" id="ARBA00011900"/>
    </source>
</evidence>
<feature type="binding site" evidence="7">
    <location>
        <position position="12"/>
    </location>
    <ligand>
        <name>S-adenosyl-L-methionine</name>
        <dbReference type="ChEBI" id="CHEBI:59789"/>
    </ligand>
</feature>
<organism evidence="8 9">
    <name type="scientific">Lysinibacillus pakistanensis</name>
    <dbReference type="NCBI Taxonomy" id="759811"/>
    <lineage>
        <taxon>Bacteria</taxon>
        <taxon>Bacillati</taxon>
        <taxon>Bacillota</taxon>
        <taxon>Bacilli</taxon>
        <taxon>Bacillales</taxon>
        <taxon>Bacillaceae</taxon>
        <taxon>Lysinibacillus</taxon>
    </lineage>
</organism>
<evidence type="ECO:0000256" key="7">
    <source>
        <dbReference type="PIRSR" id="PIRSR000398-1"/>
    </source>
</evidence>
<dbReference type="InterPro" id="IPR012327">
    <property type="entry name" value="MeTrfase_D12"/>
</dbReference>
<proteinExistence type="inferred from homology"/>
<dbReference type="GO" id="GO:0009307">
    <property type="term" value="P:DNA restriction-modification system"/>
    <property type="evidence" value="ECO:0007669"/>
    <property type="project" value="InterPro"/>
</dbReference>
<dbReference type="GO" id="GO:0009007">
    <property type="term" value="F:site-specific DNA-methyltransferase (adenine-specific) activity"/>
    <property type="evidence" value="ECO:0007669"/>
    <property type="project" value="UniProtKB-EC"/>
</dbReference>
<sequence length="269" mass="31285">MSESPLIWFGGKGRMAKHIISRMPEHTCFVDLFGGAAHVIAQKQPITNEVYNDIDGDMVNFLLVARAQTNDLIKACEGLPYSRQLYEKWKREPMPSDDFERAVRFFYLNRSGIAKGNSSYGTGWRHSKEHNTARTYQSACKRIKDFGQRMSNVMIDNRDFREIIRVYDSPTTLFYVDPPYIDRERRYKLTDADKENPMQLHYDLSAALKAIQGKALVSYYDHPILNELYEGWYSETFSAVRQVVNGDNNSSEEMLLMNYFNGQLDLFDY</sequence>
<dbReference type="InterPro" id="IPR029063">
    <property type="entry name" value="SAM-dependent_MTases_sf"/>
</dbReference>
<dbReference type="PIRSF" id="PIRSF000398">
    <property type="entry name" value="M_m6A_EcoRV"/>
    <property type="match status" value="1"/>
</dbReference>
<dbReference type="EC" id="2.1.1.72" evidence="2"/>
<gene>
    <name evidence="8" type="ORF">QNH24_18340</name>
</gene>
<dbReference type="GO" id="GO:0032259">
    <property type="term" value="P:methylation"/>
    <property type="evidence" value="ECO:0007669"/>
    <property type="project" value="UniProtKB-KW"/>
</dbReference>
<dbReference type="PANTHER" id="PTHR30481">
    <property type="entry name" value="DNA ADENINE METHYLASE"/>
    <property type="match status" value="1"/>
</dbReference>
<dbReference type="Pfam" id="PF02086">
    <property type="entry name" value="MethyltransfD12"/>
    <property type="match status" value="1"/>
</dbReference>
<keyword evidence="3 8" id="KW-0489">Methyltransferase</keyword>
<protein>
    <recommendedName>
        <fullName evidence="2">site-specific DNA-methyltransferase (adenine-specific)</fullName>
        <ecNumber evidence="2">2.1.1.72</ecNumber>
    </recommendedName>
</protein>
<evidence type="ECO:0000256" key="1">
    <source>
        <dbReference type="ARBA" id="ARBA00006594"/>
    </source>
</evidence>
<dbReference type="Proteomes" id="UP001178322">
    <property type="component" value="Chromosome"/>
</dbReference>
<evidence type="ECO:0000313" key="9">
    <source>
        <dbReference type="Proteomes" id="UP001178322"/>
    </source>
</evidence>
<dbReference type="Gene3D" id="3.40.50.150">
    <property type="entry name" value="Vaccinia Virus protein VP39"/>
    <property type="match status" value="1"/>
</dbReference>
<dbReference type="PANTHER" id="PTHR30481:SF4">
    <property type="entry name" value="SITE-SPECIFIC DNA-METHYLTRANSFERASE (ADENINE-SPECIFIC)"/>
    <property type="match status" value="1"/>
</dbReference>
<keyword evidence="4" id="KW-0808">Transferase</keyword>
<evidence type="ECO:0000256" key="4">
    <source>
        <dbReference type="ARBA" id="ARBA00022679"/>
    </source>
</evidence>
<comment type="catalytic activity">
    <reaction evidence="6">
        <text>a 2'-deoxyadenosine in DNA + S-adenosyl-L-methionine = an N(6)-methyl-2'-deoxyadenosine in DNA + S-adenosyl-L-homocysteine + H(+)</text>
        <dbReference type="Rhea" id="RHEA:15197"/>
        <dbReference type="Rhea" id="RHEA-COMP:12418"/>
        <dbReference type="Rhea" id="RHEA-COMP:12419"/>
        <dbReference type="ChEBI" id="CHEBI:15378"/>
        <dbReference type="ChEBI" id="CHEBI:57856"/>
        <dbReference type="ChEBI" id="CHEBI:59789"/>
        <dbReference type="ChEBI" id="CHEBI:90615"/>
        <dbReference type="ChEBI" id="CHEBI:90616"/>
        <dbReference type="EC" id="2.1.1.72"/>
    </reaction>
</comment>
<dbReference type="EMBL" id="CP126101">
    <property type="protein sequence ID" value="WHY50272.1"/>
    <property type="molecule type" value="Genomic_DNA"/>
</dbReference>
<keyword evidence="5" id="KW-0949">S-adenosyl-L-methionine</keyword>
<evidence type="ECO:0000313" key="8">
    <source>
        <dbReference type="EMBL" id="WHY50272.1"/>
    </source>
</evidence>
<comment type="similarity">
    <text evidence="1">Belongs to the N(4)/N(6)-methyltransferase family.</text>
</comment>
<dbReference type="REBASE" id="723602">
    <property type="entry name" value="M.LpaLY1ORF18340P"/>
</dbReference>
<dbReference type="GO" id="GO:0006298">
    <property type="term" value="P:mismatch repair"/>
    <property type="evidence" value="ECO:0007669"/>
    <property type="project" value="TreeGrafter"/>
</dbReference>
<dbReference type="InterPro" id="IPR012263">
    <property type="entry name" value="M_m6A_EcoRV"/>
</dbReference>
<evidence type="ECO:0000256" key="3">
    <source>
        <dbReference type="ARBA" id="ARBA00022603"/>
    </source>
</evidence>
<dbReference type="AlphaFoldDB" id="A0AAX3WV37"/>
<dbReference type="InterPro" id="IPR023095">
    <property type="entry name" value="Ade_MeTrfase_dom_2"/>
</dbReference>
<feature type="binding site" evidence="7">
    <location>
        <position position="8"/>
    </location>
    <ligand>
        <name>S-adenosyl-L-methionine</name>
        <dbReference type="ChEBI" id="CHEBI:59789"/>
    </ligand>
</feature>
<dbReference type="PRINTS" id="PR00505">
    <property type="entry name" value="D12N6MTFRASE"/>
</dbReference>
<feature type="binding site" evidence="7">
    <location>
        <position position="177"/>
    </location>
    <ligand>
        <name>S-adenosyl-L-methionine</name>
        <dbReference type="ChEBI" id="CHEBI:59789"/>
    </ligand>
</feature>